<name>A0ACC2IJQ7_9PLEO</name>
<sequence>MAESWIKSQRQKSKQRTKNKELLYSTPETGHDGLKLRMEFWYLNGLEIKQDVTGKHESKTILETMHGSGLDLDLKRTEPGTDRENGFK</sequence>
<gene>
    <name evidence="1" type="ORF">OPT61_g2976</name>
</gene>
<dbReference type="EMBL" id="JAPHNI010000144">
    <property type="protein sequence ID" value="KAJ8115361.1"/>
    <property type="molecule type" value="Genomic_DNA"/>
</dbReference>
<proteinExistence type="predicted"/>
<evidence type="ECO:0000313" key="1">
    <source>
        <dbReference type="EMBL" id="KAJ8115361.1"/>
    </source>
</evidence>
<dbReference type="Proteomes" id="UP001153331">
    <property type="component" value="Unassembled WGS sequence"/>
</dbReference>
<comment type="caution">
    <text evidence="1">The sequence shown here is derived from an EMBL/GenBank/DDBJ whole genome shotgun (WGS) entry which is preliminary data.</text>
</comment>
<organism evidence="1 2">
    <name type="scientific">Boeremia exigua</name>
    <dbReference type="NCBI Taxonomy" id="749465"/>
    <lineage>
        <taxon>Eukaryota</taxon>
        <taxon>Fungi</taxon>
        <taxon>Dikarya</taxon>
        <taxon>Ascomycota</taxon>
        <taxon>Pezizomycotina</taxon>
        <taxon>Dothideomycetes</taxon>
        <taxon>Pleosporomycetidae</taxon>
        <taxon>Pleosporales</taxon>
        <taxon>Pleosporineae</taxon>
        <taxon>Didymellaceae</taxon>
        <taxon>Boeremia</taxon>
    </lineage>
</organism>
<reference evidence="1" key="1">
    <citation type="submission" date="2022-11" db="EMBL/GenBank/DDBJ databases">
        <title>Genome Sequence of Boeremia exigua.</title>
        <authorList>
            <person name="Buettner E."/>
        </authorList>
    </citation>
    <scope>NUCLEOTIDE SEQUENCE</scope>
    <source>
        <strain evidence="1">CU02</strain>
    </source>
</reference>
<accession>A0ACC2IJQ7</accession>
<evidence type="ECO:0000313" key="2">
    <source>
        <dbReference type="Proteomes" id="UP001153331"/>
    </source>
</evidence>
<keyword evidence="2" id="KW-1185">Reference proteome</keyword>
<protein>
    <submittedName>
        <fullName evidence="1">Uncharacterized protein</fullName>
    </submittedName>
</protein>